<keyword evidence="15 18" id="KW-0472">Membrane</keyword>
<evidence type="ECO:0000256" key="3">
    <source>
        <dbReference type="ARBA" id="ARBA00012944"/>
    </source>
</evidence>
<evidence type="ECO:0000256" key="7">
    <source>
        <dbReference type="ARBA" id="ARBA00022692"/>
    </source>
</evidence>
<feature type="transmembrane region" description="Helical" evidence="18">
    <location>
        <begin position="373"/>
        <end position="395"/>
    </location>
</feature>
<sequence>MINIFVYFFMMFFIFVFMFLFSLVIYMFNVAILVEWTLLEFNSINMEIIFLIDWISLLFMSFVLLISSMILIYSYIYMLGEKFIERFIILVLLFIFSMILMILSPNIFSIMFGWDGLGLVSYCLVIYYQNYMSYNSGMVTVMCNRVGDIGLLMIISLMLISGSWNYIMFNNIKEGGGSVIIILLILAAITKSAQIPFSSWLPMAMAAPTPVSALVHSSTLVTAGVYLMIRFNEYLMSSAQSEKLFFLAVLTMFMAGGMALFEVDLKKIIALSTLSQLGLMMMVLSMGLKFFAFFHLLTHAIFKSMLFMCSGIIIHSMMNNQDIRVLGGLNEFIPYTMMSFFIANLALCGFPFMAGFYSKDLIMEMIYCSKVSWFMLIFILLSLTLTVSYSVRLFYYMFFSSVKFYSYMSISENLLMNFSMMVLITLSIIVGGVLNWLMFFDFYLIYLEFEVKMITLMLCFLGIFSGIFMVVLNKLNLYLFSYFCSSMWFMNNMYSWIYSPWNFSATKFSEVDLSWVEFFKKFKVYYLMMYFNKDLVKYNMYMYMFMFIYFFSIMMMMY</sequence>
<evidence type="ECO:0000256" key="4">
    <source>
        <dbReference type="ARBA" id="ARBA00021096"/>
    </source>
</evidence>
<feature type="transmembrane region" description="Helical" evidence="18">
    <location>
        <begin position="538"/>
        <end position="557"/>
    </location>
</feature>
<feature type="transmembrane region" description="Helical" evidence="18">
    <location>
        <begin position="451"/>
        <end position="472"/>
    </location>
</feature>
<dbReference type="Pfam" id="PF00361">
    <property type="entry name" value="Proton_antipo_M"/>
    <property type="match status" value="1"/>
</dbReference>
<evidence type="ECO:0000256" key="11">
    <source>
        <dbReference type="ARBA" id="ARBA00022989"/>
    </source>
</evidence>
<evidence type="ECO:0000256" key="15">
    <source>
        <dbReference type="ARBA" id="ARBA00023136"/>
    </source>
</evidence>
<evidence type="ECO:0000259" key="19">
    <source>
        <dbReference type="Pfam" id="PF00361"/>
    </source>
</evidence>
<feature type="domain" description="NADH:quinone oxidoreductase/Mrp antiporter transmembrane" evidence="19">
    <location>
        <begin position="104"/>
        <end position="382"/>
    </location>
</feature>
<dbReference type="PANTHER" id="PTHR42829">
    <property type="entry name" value="NADH-UBIQUINONE OXIDOREDUCTASE CHAIN 5"/>
    <property type="match status" value="1"/>
</dbReference>
<name>A0A191TFU3_WASAN</name>
<dbReference type="GO" id="GO:0015990">
    <property type="term" value="P:electron transport coupled proton transport"/>
    <property type="evidence" value="ECO:0007669"/>
    <property type="project" value="TreeGrafter"/>
</dbReference>
<dbReference type="GO" id="GO:0003954">
    <property type="term" value="F:NADH dehydrogenase activity"/>
    <property type="evidence" value="ECO:0007669"/>
    <property type="project" value="TreeGrafter"/>
</dbReference>
<keyword evidence="5" id="KW-0813">Transport</keyword>
<keyword evidence="11 18" id="KW-1133">Transmembrane helix</keyword>
<dbReference type="GO" id="GO:0008137">
    <property type="term" value="F:NADH dehydrogenase (ubiquinone) activity"/>
    <property type="evidence" value="ECO:0007669"/>
    <property type="project" value="UniProtKB-EC"/>
</dbReference>
<feature type="transmembrane region" description="Helical" evidence="18">
    <location>
        <begin position="332"/>
        <end position="353"/>
    </location>
</feature>
<feature type="transmembrane region" description="Helical" evidence="18">
    <location>
        <begin position="300"/>
        <end position="320"/>
    </location>
</feature>
<feature type="transmembrane region" description="Helical" evidence="18">
    <location>
        <begin position="244"/>
        <end position="261"/>
    </location>
</feature>
<dbReference type="AlphaFoldDB" id="A0A191TFU3"/>
<feature type="transmembrane region" description="Helical" evidence="18">
    <location>
        <begin position="110"/>
        <end position="128"/>
    </location>
</feature>
<dbReference type="InterPro" id="IPR003945">
    <property type="entry name" value="NU5C-like"/>
</dbReference>
<evidence type="ECO:0000259" key="20">
    <source>
        <dbReference type="Pfam" id="PF06455"/>
    </source>
</evidence>
<keyword evidence="9" id="KW-1278">Translocase</keyword>
<evidence type="ECO:0000256" key="13">
    <source>
        <dbReference type="ARBA" id="ARBA00023075"/>
    </source>
</evidence>
<feature type="transmembrane region" description="Helical" evidence="18">
    <location>
        <begin position="149"/>
        <end position="169"/>
    </location>
</feature>
<dbReference type="Pfam" id="PF06455">
    <property type="entry name" value="NADH5_C"/>
    <property type="match status" value="1"/>
</dbReference>
<organism evidence="21">
    <name type="scientific">Wasmannia auropunctata</name>
    <name type="common">Little fire ant</name>
    <dbReference type="NCBI Taxonomy" id="64793"/>
    <lineage>
        <taxon>Eukaryota</taxon>
        <taxon>Metazoa</taxon>
        <taxon>Ecdysozoa</taxon>
        <taxon>Arthropoda</taxon>
        <taxon>Hexapoda</taxon>
        <taxon>Insecta</taxon>
        <taxon>Pterygota</taxon>
        <taxon>Neoptera</taxon>
        <taxon>Endopterygota</taxon>
        <taxon>Hymenoptera</taxon>
        <taxon>Apocrita</taxon>
        <taxon>Aculeata</taxon>
        <taxon>Formicoidea</taxon>
        <taxon>Formicidae</taxon>
        <taxon>Myrmicinae</taxon>
        <taxon>Wasmannia</taxon>
    </lineage>
</organism>
<dbReference type="InterPro" id="IPR010934">
    <property type="entry name" value="NADH_DH_su5_C"/>
</dbReference>
<gene>
    <name evidence="21" type="primary">nad5</name>
</gene>
<evidence type="ECO:0000256" key="14">
    <source>
        <dbReference type="ARBA" id="ARBA00023128"/>
    </source>
</evidence>
<keyword evidence="8" id="KW-0999">Mitochondrion inner membrane</keyword>
<comment type="catalytic activity">
    <reaction evidence="17">
        <text>a ubiquinone + NADH + 5 H(+)(in) = a ubiquinol + NAD(+) + 4 H(+)(out)</text>
        <dbReference type="Rhea" id="RHEA:29091"/>
        <dbReference type="Rhea" id="RHEA-COMP:9565"/>
        <dbReference type="Rhea" id="RHEA-COMP:9566"/>
        <dbReference type="ChEBI" id="CHEBI:15378"/>
        <dbReference type="ChEBI" id="CHEBI:16389"/>
        <dbReference type="ChEBI" id="CHEBI:17976"/>
        <dbReference type="ChEBI" id="CHEBI:57540"/>
        <dbReference type="ChEBI" id="CHEBI:57945"/>
        <dbReference type="EC" id="7.1.1.2"/>
    </reaction>
</comment>
<accession>A0A191TFU3</accession>
<keyword evidence="10" id="KW-0249">Electron transport</keyword>
<evidence type="ECO:0000256" key="17">
    <source>
        <dbReference type="ARBA" id="ARBA00049551"/>
    </source>
</evidence>
<feature type="transmembrane region" description="Helical" evidence="18">
    <location>
        <begin position="175"/>
        <end position="193"/>
    </location>
</feature>
<geneLocation type="mitochondrion" evidence="21"/>
<protein>
    <recommendedName>
        <fullName evidence="4">NADH-ubiquinone oxidoreductase chain 5</fullName>
        <ecNumber evidence="3">7.1.1.2</ecNumber>
    </recommendedName>
    <alternativeName>
        <fullName evidence="16">NADH dehydrogenase subunit 5</fullName>
    </alternativeName>
</protein>
<evidence type="ECO:0000256" key="10">
    <source>
        <dbReference type="ARBA" id="ARBA00022982"/>
    </source>
</evidence>
<keyword evidence="6" id="KW-0679">Respiratory chain</keyword>
<keyword evidence="13" id="KW-0830">Ubiquinone</keyword>
<keyword evidence="14 21" id="KW-0496">Mitochondrion</keyword>
<dbReference type="PRINTS" id="PR01434">
    <property type="entry name" value="NADHDHGNASE5"/>
</dbReference>
<feature type="transmembrane region" description="Helical" evidence="18">
    <location>
        <begin position="268"/>
        <end position="294"/>
    </location>
</feature>
<dbReference type="InterPro" id="IPR001750">
    <property type="entry name" value="ND/Mrp_TM"/>
</dbReference>
<evidence type="ECO:0000256" key="18">
    <source>
        <dbReference type="SAM" id="Phobius"/>
    </source>
</evidence>
<proteinExistence type="predicted"/>
<evidence type="ECO:0000256" key="5">
    <source>
        <dbReference type="ARBA" id="ARBA00022448"/>
    </source>
</evidence>
<feature type="transmembrane region" description="Helical" evidence="18">
    <location>
        <begin position="87"/>
        <end position="104"/>
    </location>
</feature>
<evidence type="ECO:0000256" key="16">
    <source>
        <dbReference type="ARBA" id="ARBA00031027"/>
    </source>
</evidence>
<evidence type="ECO:0000256" key="9">
    <source>
        <dbReference type="ARBA" id="ARBA00022967"/>
    </source>
</evidence>
<feature type="domain" description="NADH dehydrogenase subunit 5 C-terminal" evidence="20">
    <location>
        <begin position="389"/>
        <end position="557"/>
    </location>
</feature>
<dbReference type="PANTHER" id="PTHR42829:SF2">
    <property type="entry name" value="NADH-UBIQUINONE OXIDOREDUCTASE CHAIN 5"/>
    <property type="match status" value="1"/>
</dbReference>
<evidence type="ECO:0000256" key="8">
    <source>
        <dbReference type="ARBA" id="ARBA00022792"/>
    </source>
</evidence>
<feature type="transmembrane region" description="Helical" evidence="18">
    <location>
        <begin position="7"/>
        <end position="28"/>
    </location>
</feature>
<dbReference type="GO" id="GO:0005743">
    <property type="term" value="C:mitochondrial inner membrane"/>
    <property type="evidence" value="ECO:0007669"/>
    <property type="project" value="UniProtKB-SubCell"/>
</dbReference>
<evidence type="ECO:0000256" key="12">
    <source>
        <dbReference type="ARBA" id="ARBA00023027"/>
    </source>
</evidence>
<comment type="subcellular location">
    <subcellularLocation>
        <location evidence="2">Mitochondrion inner membrane</location>
        <topology evidence="2">Multi-pass membrane protein</topology>
    </subcellularLocation>
</comment>
<evidence type="ECO:0000256" key="1">
    <source>
        <dbReference type="ARBA" id="ARBA00003257"/>
    </source>
</evidence>
<dbReference type="GO" id="GO:0042773">
    <property type="term" value="P:ATP synthesis coupled electron transport"/>
    <property type="evidence" value="ECO:0007669"/>
    <property type="project" value="InterPro"/>
</dbReference>
<keyword evidence="12" id="KW-0520">NAD</keyword>
<dbReference type="EMBL" id="KX146469">
    <property type="protein sequence ID" value="ANI87495.1"/>
    <property type="molecule type" value="Genomic_DNA"/>
</dbReference>
<evidence type="ECO:0000313" key="21">
    <source>
        <dbReference type="EMBL" id="ANI87495.1"/>
    </source>
</evidence>
<evidence type="ECO:0000256" key="6">
    <source>
        <dbReference type="ARBA" id="ARBA00022660"/>
    </source>
</evidence>
<keyword evidence="7 18" id="KW-0812">Transmembrane</keyword>
<feature type="transmembrane region" description="Helical" evidence="18">
    <location>
        <begin position="48"/>
        <end position="75"/>
    </location>
</feature>
<comment type="function">
    <text evidence="1">Core subunit of the mitochondrial membrane respiratory chain NADH dehydrogenase (Complex I) that is believed to belong to the minimal assembly required for catalysis. Complex I functions in the transfer of electrons from NADH to the respiratory chain. The immediate electron acceptor for the enzyme is believed to be ubiquinone.</text>
</comment>
<evidence type="ECO:0000256" key="2">
    <source>
        <dbReference type="ARBA" id="ARBA00004448"/>
    </source>
</evidence>
<dbReference type="EC" id="7.1.1.2" evidence="3"/>
<reference evidence="21" key="1">
    <citation type="journal article" date="2016" name="Conserv Genet Resour">
        <title>The complete mitochondrial genomes of two globally invasive ants, the Argentine ant Linepithema humile and the little fire ant Wasmannia auropunctata.</title>
        <authorList>
            <person name="Duan X.-Y."/>
            <person name="Peng X.-Y."/>
            <person name="Qian Z.-Q."/>
        </authorList>
    </citation>
    <scope>NUCLEOTIDE SEQUENCE</scope>
</reference>
<feature type="transmembrane region" description="Helical" evidence="18">
    <location>
        <begin position="415"/>
        <end position="439"/>
    </location>
</feature>
<dbReference type="PRINTS" id="PR01435">
    <property type="entry name" value="NPOXDRDTASE5"/>
</dbReference>
<feature type="transmembrane region" description="Helical" evidence="18">
    <location>
        <begin position="205"/>
        <end position="229"/>
    </location>
</feature>